<dbReference type="GO" id="GO:0006368">
    <property type="term" value="P:transcription elongation by RNA polymerase II"/>
    <property type="evidence" value="ECO:0007669"/>
    <property type="project" value="TreeGrafter"/>
</dbReference>
<dbReference type="Gene3D" id="1.10.10.10">
    <property type="entry name" value="Winged helix-like DNA-binding domain superfamily/Winged helix DNA-binding domain"/>
    <property type="match status" value="1"/>
</dbReference>
<feature type="domain" description="PCI" evidence="2">
    <location>
        <begin position="214"/>
        <end position="400"/>
    </location>
</feature>
<dbReference type="GO" id="GO:0003723">
    <property type="term" value="F:RNA binding"/>
    <property type="evidence" value="ECO:0007669"/>
    <property type="project" value="InterPro"/>
</dbReference>
<name>A0A165JPW2_9BASI</name>
<dbReference type="PANTHER" id="PTHR12732">
    <property type="entry name" value="UNCHARACTERIZED PROTEASOME COMPONENT REGION PCI-CONTAINING"/>
    <property type="match status" value="1"/>
</dbReference>
<dbReference type="Pfam" id="PF01399">
    <property type="entry name" value="PCI"/>
    <property type="match status" value="1"/>
</dbReference>
<dbReference type="Proteomes" id="UP000076842">
    <property type="component" value="Unassembled WGS sequence"/>
</dbReference>
<dbReference type="InterPro" id="IPR045114">
    <property type="entry name" value="Csn12-like"/>
</dbReference>
<dbReference type="InterPro" id="IPR000717">
    <property type="entry name" value="PCI_dom"/>
</dbReference>
<comment type="similarity">
    <text evidence="1">Belongs to the CSN12 family.</text>
</comment>
<dbReference type="PROSITE" id="PS50250">
    <property type="entry name" value="PCI"/>
    <property type="match status" value="1"/>
</dbReference>
<dbReference type="SMART" id="SM00753">
    <property type="entry name" value="PAM"/>
    <property type="match status" value="1"/>
</dbReference>
<reference evidence="3 4" key="1">
    <citation type="journal article" date="2016" name="Mol. Biol. Evol.">
        <title>Comparative Genomics of Early-Diverging Mushroom-Forming Fungi Provides Insights into the Origins of Lignocellulose Decay Capabilities.</title>
        <authorList>
            <person name="Nagy L.G."/>
            <person name="Riley R."/>
            <person name="Tritt A."/>
            <person name="Adam C."/>
            <person name="Daum C."/>
            <person name="Floudas D."/>
            <person name="Sun H."/>
            <person name="Yadav J.S."/>
            <person name="Pangilinan J."/>
            <person name="Larsson K.H."/>
            <person name="Matsuura K."/>
            <person name="Barry K."/>
            <person name="Labutti K."/>
            <person name="Kuo R."/>
            <person name="Ohm R.A."/>
            <person name="Bhattacharya S.S."/>
            <person name="Shirouzu T."/>
            <person name="Yoshinaga Y."/>
            <person name="Martin F.M."/>
            <person name="Grigoriev I.V."/>
            <person name="Hibbett D.S."/>
        </authorList>
    </citation>
    <scope>NUCLEOTIDE SEQUENCE [LARGE SCALE GENOMIC DNA]</scope>
    <source>
        <strain evidence="3 4">HHB12733</strain>
    </source>
</reference>
<dbReference type="EMBL" id="KV423918">
    <property type="protein sequence ID" value="KZT62121.1"/>
    <property type="molecule type" value="Genomic_DNA"/>
</dbReference>
<dbReference type="STRING" id="1353952.A0A165JPW2"/>
<sequence length="413" mass="46936">MKFPVYLAQLASAVLDKQAFTLIELLQVESSKSKELLRDVANPSRPALQGFRGSVESPWDDIAIAHLQVVLKAEGRDFGAAYKEQAKLIVDVLKWFQSQTSWFLPVLYRVLDDLRELAARADEDVMLQGGPSKQADSLEDAARIIGNCFSSCMTDRTNPVGVSRKWGTYYIAGLALKCYFRISKTFLSKNIIRAIDANSDTLPPLTQYPRSHQVTWRYYIALLDFLGENYDKAERGFVSTFYSCPMRARRNKELALNYLIPIRLLKGILPSRKLLNRFPNLEMLYRPFGDAIRKGDIKEFDARLAWAETRLVEAGVYLTVERAREVCLSRLFRKTWRALSKPDPLTRVPISSFQAALKISGLDISQEEVECLLANMIYKGYMRGYLSHGTGILVLSKQDPFPSLLTRRDPAPM</sequence>
<evidence type="ECO:0000313" key="4">
    <source>
        <dbReference type="Proteomes" id="UP000076842"/>
    </source>
</evidence>
<evidence type="ECO:0000313" key="3">
    <source>
        <dbReference type="EMBL" id="KZT62121.1"/>
    </source>
</evidence>
<dbReference type="InterPro" id="IPR036388">
    <property type="entry name" value="WH-like_DNA-bd_sf"/>
</dbReference>
<proteinExistence type="inferred from homology"/>
<dbReference type="GO" id="GO:0000973">
    <property type="term" value="P:post-transcriptional tethering of RNA polymerase II gene DNA at nuclear periphery"/>
    <property type="evidence" value="ECO:0007669"/>
    <property type="project" value="TreeGrafter"/>
</dbReference>
<protein>
    <recommendedName>
        <fullName evidence="2">PCI domain-containing protein</fullName>
    </recommendedName>
</protein>
<dbReference type="GO" id="GO:0003690">
    <property type="term" value="F:double-stranded DNA binding"/>
    <property type="evidence" value="ECO:0007669"/>
    <property type="project" value="InterPro"/>
</dbReference>
<dbReference type="FunCoup" id="A0A165JPW2">
    <property type="interactions" value="513"/>
</dbReference>
<accession>A0A165JPW2</accession>
<dbReference type="GO" id="GO:0016973">
    <property type="term" value="P:poly(A)+ mRNA export from nucleus"/>
    <property type="evidence" value="ECO:0007669"/>
    <property type="project" value="TreeGrafter"/>
</dbReference>
<keyword evidence="4" id="KW-1185">Reference proteome</keyword>
<dbReference type="AlphaFoldDB" id="A0A165JPW2"/>
<gene>
    <name evidence="3" type="ORF">CALCODRAFT_549038</name>
</gene>
<dbReference type="InParanoid" id="A0A165JPW2"/>
<dbReference type="OrthoDB" id="10252687at2759"/>
<dbReference type="GO" id="GO:0070390">
    <property type="term" value="C:transcription export complex 2"/>
    <property type="evidence" value="ECO:0007669"/>
    <property type="project" value="TreeGrafter"/>
</dbReference>
<evidence type="ECO:0000256" key="1">
    <source>
        <dbReference type="ARBA" id="ARBA00025771"/>
    </source>
</evidence>
<evidence type="ECO:0000259" key="2">
    <source>
        <dbReference type="PROSITE" id="PS50250"/>
    </source>
</evidence>
<dbReference type="PANTHER" id="PTHR12732:SF0">
    <property type="entry name" value="PCI DOMAIN-CONTAINING PROTEIN 2"/>
    <property type="match status" value="1"/>
</dbReference>
<organism evidence="3 4">
    <name type="scientific">Calocera cornea HHB12733</name>
    <dbReference type="NCBI Taxonomy" id="1353952"/>
    <lineage>
        <taxon>Eukaryota</taxon>
        <taxon>Fungi</taxon>
        <taxon>Dikarya</taxon>
        <taxon>Basidiomycota</taxon>
        <taxon>Agaricomycotina</taxon>
        <taxon>Dacrymycetes</taxon>
        <taxon>Dacrymycetales</taxon>
        <taxon>Dacrymycetaceae</taxon>
        <taxon>Calocera</taxon>
    </lineage>
</organism>